<dbReference type="InterPro" id="IPR013783">
    <property type="entry name" value="Ig-like_fold"/>
</dbReference>
<dbReference type="PROSITE" id="PS00198">
    <property type="entry name" value="4FE4S_FER_1"/>
    <property type="match status" value="1"/>
</dbReference>
<evidence type="ECO:0000256" key="4">
    <source>
        <dbReference type="ARBA" id="ARBA00022982"/>
    </source>
</evidence>
<keyword evidence="10" id="KW-1185">Reference proteome</keyword>
<dbReference type="PANTHER" id="PTHR30176:SF3">
    <property type="entry name" value="FERREDOXIN-TYPE PROTEIN NAPH"/>
    <property type="match status" value="1"/>
</dbReference>
<keyword evidence="7" id="KW-0812">Transmembrane</keyword>
<dbReference type="GO" id="GO:0046872">
    <property type="term" value="F:metal ion binding"/>
    <property type="evidence" value="ECO:0007669"/>
    <property type="project" value="UniProtKB-KW"/>
</dbReference>
<keyword evidence="7" id="KW-0472">Membrane</keyword>
<dbReference type="InterPro" id="IPR051684">
    <property type="entry name" value="Electron_Trans/Redox"/>
</dbReference>
<evidence type="ECO:0000256" key="6">
    <source>
        <dbReference type="ARBA" id="ARBA00023014"/>
    </source>
</evidence>
<dbReference type="InterPro" id="IPR014116">
    <property type="entry name" value="Cyt_c_oxidase_cbb3_FixG"/>
</dbReference>
<dbReference type="Proteomes" id="UP000244948">
    <property type="component" value="Unassembled WGS sequence"/>
</dbReference>
<keyword evidence="4" id="KW-0249">Electron transport</keyword>
<reference evidence="9 10" key="1">
    <citation type="journal article" date="2018" name="Genome Announc.">
        <title>Ignatzschineria cameli sp. nov., isolated from necrotic foot tissue of dromedaries (Camelus dromedarius) and associated maggots (Wohlfahrtia species) in Dubai.</title>
        <authorList>
            <person name="Tsang C.C."/>
            <person name="Tang J.Y."/>
            <person name="Fong J.Y."/>
            <person name="Kinne J."/>
            <person name="Lee H.H."/>
            <person name="Joseph M."/>
            <person name="Jose S."/>
            <person name="Schuster R.K."/>
            <person name="Tang Y."/>
            <person name="Sivakumar S."/>
            <person name="Chen J.H."/>
            <person name="Teng J.L."/>
            <person name="Lau S.K."/>
            <person name="Wernery U."/>
            <person name="Woo P.C."/>
        </authorList>
    </citation>
    <scope>NUCLEOTIDE SEQUENCE [LARGE SCALE GENOMIC DNA]</scope>
    <source>
        <strain evidence="9 10">KCTC 22643</strain>
    </source>
</reference>
<dbReference type="SUPFAM" id="SSF54862">
    <property type="entry name" value="4Fe-4S ferredoxins"/>
    <property type="match status" value="1"/>
</dbReference>
<dbReference type="AlphaFoldDB" id="A0A2U2AMP2"/>
<comment type="caution">
    <text evidence="9">The sequence shown here is derived from an EMBL/GenBank/DDBJ whole genome shotgun (WGS) entry which is preliminary data.</text>
</comment>
<keyword evidence="2" id="KW-0004">4Fe-4S</keyword>
<feature type="transmembrane region" description="Helical" evidence="7">
    <location>
        <begin position="39"/>
        <end position="58"/>
    </location>
</feature>
<keyword evidence="3" id="KW-0479">Metal-binding</keyword>
<keyword evidence="1" id="KW-0813">Transport</keyword>
<feature type="domain" description="4Fe-4S ferredoxin-type" evidence="8">
    <location>
        <begin position="271"/>
        <end position="299"/>
    </location>
</feature>
<evidence type="ECO:0000313" key="9">
    <source>
        <dbReference type="EMBL" id="PWD84481.1"/>
    </source>
</evidence>
<dbReference type="NCBIfam" id="TIGR02745">
    <property type="entry name" value="ccoG_rdxA_fixG"/>
    <property type="match status" value="1"/>
</dbReference>
<sequence>MKRVANNLSEQNNTTPSSDSLYAKRIPIYPRSVKGKFRTFKSSVLALAFLVFYLLPWVPWDRGPGLPGQAVVFDLTAKTFYIFSLPVDIQNIFWLAGILAIFAFSLFFVTAVLGRVFCGYFCFQTLWTDAFIMIESVIQGNRNARKRLHEGPWNGEKISKIGLTWLVWLIFSAWTGFTFTSYWMPAPELIKVVFIGQAPFAAYGAIAFITAATFIMAGFSREQVCTYMCPYARFQGVMFDKDTLVVTYDEARGERTKGRAKPTKALRDRDTRIEEGYGDCIDCDLCVQVCPAGIDIRDGINYRCITCGLCIDACHNMMTSLKYPTGLIRYASENSLEGKKTNYFTPRNIGYGIVIIIVAAILAWSVSHRDVAHYIVESTRKPPTLLSDGRLQNTYELKFNNLTLDAQKIHVAVEDEGYELAMRFNDITLKPGERVALNAAVRKDKNVAFIPKVTFDITVSDPETGDVIDKQQMKAIFLER</sequence>
<dbReference type="InterPro" id="IPR017896">
    <property type="entry name" value="4Fe4S_Fe-S-bd"/>
</dbReference>
<dbReference type="GO" id="GO:0005886">
    <property type="term" value="C:plasma membrane"/>
    <property type="evidence" value="ECO:0007669"/>
    <property type="project" value="TreeGrafter"/>
</dbReference>
<dbReference type="Pfam" id="PF13746">
    <property type="entry name" value="Fer4_18"/>
    <property type="match status" value="1"/>
</dbReference>
<keyword evidence="7" id="KW-1133">Transmembrane helix</keyword>
<name>A0A2U2AMP2_9GAMM</name>
<keyword evidence="6" id="KW-0411">Iron-sulfur</keyword>
<gene>
    <name evidence="9" type="primary">ccoG</name>
    <name evidence="9" type="ORF">DC082_02780</name>
</gene>
<protein>
    <submittedName>
        <fullName evidence="9">Cytochrome c oxidase accessory protein CcoG</fullName>
    </submittedName>
</protein>
<dbReference type="InterPro" id="IPR032879">
    <property type="entry name" value="FixG_C"/>
</dbReference>
<evidence type="ECO:0000313" key="10">
    <source>
        <dbReference type="Proteomes" id="UP000244948"/>
    </source>
</evidence>
<dbReference type="Gene3D" id="2.60.40.10">
    <property type="entry name" value="Immunoglobulins"/>
    <property type="match status" value="1"/>
</dbReference>
<evidence type="ECO:0000256" key="3">
    <source>
        <dbReference type="ARBA" id="ARBA00022723"/>
    </source>
</evidence>
<feature type="transmembrane region" description="Helical" evidence="7">
    <location>
        <begin position="349"/>
        <end position="366"/>
    </location>
</feature>
<dbReference type="InterPro" id="IPR009051">
    <property type="entry name" value="Helical_ferredxn"/>
</dbReference>
<dbReference type="PROSITE" id="PS51379">
    <property type="entry name" value="4FE4S_FER_2"/>
    <property type="match status" value="1"/>
</dbReference>
<dbReference type="GO" id="GO:0051539">
    <property type="term" value="F:4 iron, 4 sulfur cluster binding"/>
    <property type="evidence" value="ECO:0007669"/>
    <property type="project" value="UniProtKB-KW"/>
</dbReference>
<accession>A0A2U2AMP2</accession>
<feature type="transmembrane region" description="Helical" evidence="7">
    <location>
        <begin position="92"/>
        <end position="113"/>
    </location>
</feature>
<evidence type="ECO:0000256" key="7">
    <source>
        <dbReference type="SAM" id="Phobius"/>
    </source>
</evidence>
<evidence type="ECO:0000256" key="1">
    <source>
        <dbReference type="ARBA" id="ARBA00022448"/>
    </source>
</evidence>
<feature type="transmembrane region" description="Helical" evidence="7">
    <location>
        <begin position="200"/>
        <end position="219"/>
    </location>
</feature>
<evidence type="ECO:0000256" key="5">
    <source>
        <dbReference type="ARBA" id="ARBA00023004"/>
    </source>
</evidence>
<dbReference type="InterPro" id="IPR017900">
    <property type="entry name" value="4Fe4S_Fe_S_CS"/>
</dbReference>
<feature type="transmembrane region" description="Helical" evidence="7">
    <location>
        <begin position="163"/>
        <end position="184"/>
    </location>
</feature>
<dbReference type="PANTHER" id="PTHR30176">
    <property type="entry name" value="FERREDOXIN-TYPE PROTEIN NAPH"/>
    <property type="match status" value="1"/>
</dbReference>
<keyword evidence="5" id="KW-0408">Iron</keyword>
<evidence type="ECO:0000259" key="8">
    <source>
        <dbReference type="PROSITE" id="PS51379"/>
    </source>
</evidence>
<organism evidence="9 10">
    <name type="scientific">Ignatzschineria indica</name>
    <dbReference type="NCBI Taxonomy" id="472583"/>
    <lineage>
        <taxon>Bacteria</taxon>
        <taxon>Pseudomonadati</taxon>
        <taxon>Pseudomonadota</taxon>
        <taxon>Gammaproteobacteria</taxon>
        <taxon>Cardiobacteriales</taxon>
        <taxon>Ignatzschineriaceae</taxon>
        <taxon>Ignatzschineria</taxon>
    </lineage>
</organism>
<dbReference type="Gene3D" id="1.10.1060.10">
    <property type="entry name" value="Alpha-helical ferredoxin"/>
    <property type="match status" value="1"/>
</dbReference>
<dbReference type="Pfam" id="PF11614">
    <property type="entry name" value="FixG_C"/>
    <property type="match status" value="1"/>
</dbReference>
<evidence type="ECO:0000256" key="2">
    <source>
        <dbReference type="ARBA" id="ARBA00022485"/>
    </source>
</evidence>
<proteinExistence type="predicted"/>
<dbReference type="EMBL" id="QEWR01000002">
    <property type="protein sequence ID" value="PWD84481.1"/>
    <property type="molecule type" value="Genomic_DNA"/>
</dbReference>